<dbReference type="AlphaFoldDB" id="A0A328ILP9"/>
<dbReference type="RefSeq" id="WP_111961290.1">
    <property type="nucleotide sequence ID" value="NZ_JHUK01000003.1"/>
</dbReference>
<name>A0A328ILP9_9MOLU</name>
<evidence type="ECO:0000256" key="1">
    <source>
        <dbReference type="SAM" id="MobiDB-lite"/>
    </source>
</evidence>
<evidence type="ECO:0000313" key="2">
    <source>
        <dbReference type="EMBL" id="RAM57748.1"/>
    </source>
</evidence>
<feature type="compositionally biased region" description="Basic and acidic residues" evidence="1">
    <location>
        <begin position="76"/>
        <end position="88"/>
    </location>
</feature>
<dbReference type="Gene3D" id="2.40.50.140">
    <property type="entry name" value="Nucleic acid-binding proteins"/>
    <property type="match status" value="1"/>
</dbReference>
<dbReference type="EMBL" id="JHUK01000003">
    <property type="protein sequence ID" value="RAM57748.1"/>
    <property type="molecule type" value="Genomic_DNA"/>
</dbReference>
<dbReference type="InterPro" id="IPR012340">
    <property type="entry name" value="NA-bd_OB-fold"/>
</dbReference>
<evidence type="ECO:0000313" key="3">
    <source>
        <dbReference type="Proteomes" id="UP000249343"/>
    </source>
</evidence>
<organism evidence="2 3">
    <name type="scientific">Candidatus Phytoplasma oryzae</name>
    <dbReference type="NCBI Taxonomy" id="203274"/>
    <lineage>
        <taxon>Bacteria</taxon>
        <taxon>Bacillati</taxon>
        <taxon>Mycoplasmatota</taxon>
        <taxon>Mollicutes</taxon>
        <taxon>Acholeplasmatales</taxon>
        <taxon>Acholeplasmataceae</taxon>
        <taxon>Candidatus Phytoplasma</taxon>
        <taxon>16SrXI (Rice yellow dwarf group)</taxon>
    </lineage>
</organism>
<comment type="caution">
    <text evidence="2">The sequence shown here is derived from an EMBL/GenBank/DDBJ whole genome shotgun (WGS) entry which is preliminary data.</text>
</comment>
<evidence type="ECO:0008006" key="4">
    <source>
        <dbReference type="Google" id="ProtNLM"/>
    </source>
</evidence>
<dbReference type="Proteomes" id="UP000249343">
    <property type="component" value="Unassembled WGS sequence"/>
</dbReference>
<proteinExistence type="predicted"/>
<accession>A0A328ILP9</accession>
<protein>
    <recommendedName>
        <fullName evidence="4">Cold-shock protein</fullName>
    </recommendedName>
</protein>
<keyword evidence="3" id="KW-1185">Reference proteome</keyword>
<reference evidence="2 3" key="1">
    <citation type="submission" date="2014-04" db="EMBL/GenBank/DDBJ databases">
        <title>Genome study of Napier grass stunt phytoplasma.</title>
        <authorList>
            <person name="Kawicha P."/>
            <person name="Dickinson M."/>
            <person name="Hodgetts J."/>
        </authorList>
    </citation>
    <scope>NUCLEOTIDE SEQUENCE [LARGE SCALE GENOMIC DNA]</scope>
    <source>
        <strain evidence="2 3">NGS-S10</strain>
    </source>
</reference>
<gene>
    <name evidence="2" type="ORF">DH96_01435</name>
</gene>
<sequence>MTKFRGIVKWFAPEKGFGFISNVVKLTEEKKYVKLPNDIIANKDSEPEAIEQWKRTEQETGSNDIFCHFSSILKESKKDQKQEEHNMSDRNNSFFNNEDKSRIYANSNIKKLVNDEEVEFVIRFSEQNGVKKVQAMDIIVIDDEKDQIIDKNTKKLK</sequence>
<feature type="region of interest" description="Disordered" evidence="1">
    <location>
        <begin position="76"/>
        <end position="96"/>
    </location>
</feature>